<feature type="signal peptide" evidence="1">
    <location>
        <begin position="1"/>
        <end position="22"/>
    </location>
</feature>
<proteinExistence type="predicted"/>
<evidence type="ECO:0000313" key="2">
    <source>
        <dbReference type="EMBL" id="GFU31124.1"/>
    </source>
</evidence>
<protein>
    <submittedName>
        <fullName evidence="2">Uncharacterized protein</fullName>
    </submittedName>
</protein>
<dbReference type="AlphaFoldDB" id="A0A8X6UGQ3"/>
<gene>
    <name evidence="2" type="ORF">NPIL_259771</name>
</gene>
<keyword evidence="1" id="KW-0732">Signal</keyword>
<dbReference type="EMBL" id="BMAW01033625">
    <property type="protein sequence ID" value="GFU31124.1"/>
    <property type="molecule type" value="Genomic_DNA"/>
</dbReference>
<feature type="chain" id="PRO_5036497150" evidence="1">
    <location>
        <begin position="23"/>
        <end position="48"/>
    </location>
</feature>
<evidence type="ECO:0000256" key="1">
    <source>
        <dbReference type="SAM" id="SignalP"/>
    </source>
</evidence>
<reference evidence="2" key="1">
    <citation type="submission" date="2020-08" db="EMBL/GenBank/DDBJ databases">
        <title>Multicomponent nature underlies the extraordinary mechanical properties of spider dragline silk.</title>
        <authorList>
            <person name="Kono N."/>
            <person name="Nakamura H."/>
            <person name="Mori M."/>
            <person name="Yoshida Y."/>
            <person name="Ohtoshi R."/>
            <person name="Malay A.D."/>
            <person name="Moran D.A.P."/>
            <person name="Tomita M."/>
            <person name="Numata K."/>
            <person name="Arakawa K."/>
        </authorList>
    </citation>
    <scope>NUCLEOTIDE SEQUENCE</scope>
</reference>
<name>A0A8X6UGQ3_NEPPI</name>
<keyword evidence="3" id="KW-1185">Reference proteome</keyword>
<evidence type="ECO:0000313" key="3">
    <source>
        <dbReference type="Proteomes" id="UP000887013"/>
    </source>
</evidence>
<comment type="caution">
    <text evidence="2">The sequence shown here is derived from an EMBL/GenBank/DDBJ whole genome shotgun (WGS) entry which is preliminary data.</text>
</comment>
<accession>A0A8X6UGQ3</accession>
<dbReference type="Proteomes" id="UP000887013">
    <property type="component" value="Unassembled WGS sequence"/>
</dbReference>
<sequence>SKAKQTSHISLLLIILRFRCTAVDVFETDYFLIFWEISALQVEDVQVL</sequence>
<organism evidence="2 3">
    <name type="scientific">Nephila pilipes</name>
    <name type="common">Giant wood spider</name>
    <name type="synonym">Nephila maculata</name>
    <dbReference type="NCBI Taxonomy" id="299642"/>
    <lineage>
        <taxon>Eukaryota</taxon>
        <taxon>Metazoa</taxon>
        <taxon>Ecdysozoa</taxon>
        <taxon>Arthropoda</taxon>
        <taxon>Chelicerata</taxon>
        <taxon>Arachnida</taxon>
        <taxon>Araneae</taxon>
        <taxon>Araneomorphae</taxon>
        <taxon>Entelegynae</taxon>
        <taxon>Araneoidea</taxon>
        <taxon>Nephilidae</taxon>
        <taxon>Nephila</taxon>
    </lineage>
</organism>
<feature type="non-terminal residue" evidence="2">
    <location>
        <position position="48"/>
    </location>
</feature>